<keyword evidence="9" id="KW-0805">Transcription regulation</keyword>
<dbReference type="EMBL" id="JAODUO010001429">
    <property type="protein sequence ID" value="KAK2164185.1"/>
    <property type="molecule type" value="Genomic_DNA"/>
</dbReference>
<dbReference type="InterPro" id="IPR002951">
    <property type="entry name" value="Atrophin-like"/>
</dbReference>
<dbReference type="PROSITE" id="PS51038">
    <property type="entry name" value="BAH"/>
    <property type="match status" value="1"/>
</dbReference>
<dbReference type="Pfam" id="PF00320">
    <property type="entry name" value="GATA"/>
    <property type="match status" value="1"/>
</dbReference>
<feature type="compositionally biased region" description="Low complexity" evidence="14">
    <location>
        <begin position="868"/>
        <end position="886"/>
    </location>
</feature>
<feature type="region of interest" description="Disordered" evidence="14">
    <location>
        <begin position="493"/>
        <end position="648"/>
    </location>
</feature>
<evidence type="ECO:0000256" key="11">
    <source>
        <dbReference type="ARBA" id="ARBA00023242"/>
    </source>
</evidence>
<evidence type="ECO:0000256" key="1">
    <source>
        <dbReference type="ARBA" id="ARBA00004123"/>
    </source>
</evidence>
<keyword evidence="13" id="KW-0175">Coiled coil</keyword>
<keyword evidence="7" id="KW-0832">Ubl conjugation</keyword>
<proteinExistence type="predicted"/>
<dbReference type="SMART" id="SM01189">
    <property type="entry name" value="ELM2"/>
    <property type="match status" value="1"/>
</dbReference>
<evidence type="ECO:0000313" key="20">
    <source>
        <dbReference type="Proteomes" id="UP001209878"/>
    </source>
</evidence>
<feature type="compositionally biased region" description="Basic and acidic residues" evidence="14">
    <location>
        <begin position="1090"/>
        <end position="1115"/>
    </location>
</feature>
<dbReference type="CDD" id="cd11661">
    <property type="entry name" value="SANT_MTA3_like"/>
    <property type="match status" value="1"/>
</dbReference>
<evidence type="ECO:0000256" key="10">
    <source>
        <dbReference type="ARBA" id="ARBA00023163"/>
    </source>
</evidence>
<feature type="compositionally biased region" description="Low complexity" evidence="14">
    <location>
        <begin position="588"/>
        <end position="598"/>
    </location>
</feature>
<keyword evidence="8" id="KW-0007">Acetylation</keyword>
<dbReference type="InterPro" id="IPR001025">
    <property type="entry name" value="BAH_dom"/>
</dbReference>
<dbReference type="GO" id="GO:0008270">
    <property type="term" value="F:zinc ion binding"/>
    <property type="evidence" value="ECO:0007669"/>
    <property type="project" value="UniProtKB-KW"/>
</dbReference>
<evidence type="ECO:0000256" key="7">
    <source>
        <dbReference type="ARBA" id="ARBA00022843"/>
    </source>
</evidence>
<sequence length="1468" mass="162521">MDLIQNDIKHVRSVAIGISPGRTSKSVKCRTSRSQFEEIPFYRDEGTGITYRPSGCSRLRGEGGFIVAVDRVIGLLSGCMLAGTGTDPGAVWMGRSEGGSHLFGQGGDYVYLDNSRSDQPYFICAIEGLKLTKRNNVLAMVKWIYRPTEVPDSVYQMLVQDRHTEDTGNTPVLTDPLIKSREVFISDVTDTYPVSTLRGKCRVVEHQDLASVCNFKPLPDTFFSVLRYNPDTKRLANTQGEIRVGPSHQVVPPAYRPNVSPEEMPEKCSSWEDLVWRPSMIVDNDLLIYLHAVRSMAAFVGMCDGGSTEDGCIAASMDETTSNALDTLHKNNYDTGMSLQALVKTINPKSIEKRWTEDDAKKFVKGLRTYGKNFFKIQSELLQNKDTSQLVEYYYFWKKTPSALTSRPHRRHRRTTTLRKQTRTPQPSNGEYLDLSSASELSDNDSDDSDSRELSGYSCRHCYTTKSRDWHHGGKDNVLLCTDCRHYYKKYGEDRPLNKSHDLPPFLFKPVRDDDSDKLSKDTRGSPEDTSDQSLPKSPSSDSLCSSSSGRDYRDRHTKRDDQKRHIDSSDPEDSKPLKRRKEECCDSPSESFTDSSSACNEDIHPVTESRQDELTSTTSSSTPSPTDDSDHKPLPTLAYSPEDVKPDLTSIVTTSGDTTVTDTSATSIPAVTSVSRPVTSVTDIVIKTEIKSEPVDYDWSSRDVAVTTDGATRRSDVVSEAYRGAPQGPMAALTQRVVRDELLPLQRSPPPPLKPCSPRMSPVPFMCRNSPATSQRSSPAIQQRASPVLSQRASPALGARSSPGMMHRGSPRPMHHGSSGQMHRGSPGPMRHGSPGPMHRGSPTPLHRGSPTPLHRGSPVPPRHGSPLALHHGLPLLPPQLTGQPSRTGFAPLPGSMTLPGSLYPLPSQPLSGSLYPVLPPDAALQRSLQGPSQGPPPLVSSTAARSSQLLDIHCKQEQPETPPPLVPGLPLMRPHTPPIAPSVRPHSPTQTRPRSRSRSRSPVRDADSPASNIVETVRSPSPPARIVDEECYRSKNAIFIKHWSRGWDSCSRCDFEFKPVARVSSGHDQQRAKQQAGTSQLKPNATIKTERKEELKEEERVAKKPHTPPENKSADAQITSNFMSTQIPSYPGRAERLTPRGAFLGPDPTPALRQLSEYARPHALVWVKMGPMVDPYHAMASMYPPGSRERGLEIELERDKRERDAREREMREHELREMEMCEKMKREAEMKPPGLDRFPGTITEWVELQRRYSMMIPPGSQMQAGPMHGGPHIPGVYPPASLANDLLQRERERLERLDPAMAERLSAEWLQSEQRMAMAADPMIRLQMAGLHQSAAVAAAAAAAHTHTHAHAHTHLHLHQPDPALGGPPLHPPPPGMGPQSASAMEVAAAARGLPGPYPLPHGHPLMMAAREQELLYRDLLSRPPYSTDPILAHQLMVQAAAQQETLQRQVAIERDRLCLPPWNGQ</sequence>
<accession>A0AAD9NBR4</accession>
<feature type="region of interest" description="Disordered" evidence="14">
    <location>
        <begin position="926"/>
        <end position="1023"/>
    </location>
</feature>
<keyword evidence="11" id="KW-0539">Nucleus</keyword>
<feature type="compositionally biased region" description="Basic and acidic residues" evidence="14">
    <location>
        <begin position="551"/>
        <end position="585"/>
    </location>
</feature>
<evidence type="ECO:0000256" key="12">
    <source>
        <dbReference type="PROSITE-ProRule" id="PRU00094"/>
    </source>
</evidence>
<dbReference type="SMART" id="SM00439">
    <property type="entry name" value="BAH"/>
    <property type="match status" value="1"/>
</dbReference>
<feature type="compositionally biased region" description="Low complexity" evidence="14">
    <location>
        <begin position="532"/>
        <end position="549"/>
    </location>
</feature>
<keyword evidence="4" id="KW-0479">Metal-binding</keyword>
<dbReference type="InterPro" id="IPR000679">
    <property type="entry name" value="Znf_GATA"/>
</dbReference>
<feature type="domain" description="SANT" evidence="18">
    <location>
        <begin position="350"/>
        <end position="402"/>
    </location>
</feature>
<reference evidence="19" key="1">
    <citation type="journal article" date="2023" name="Mol. Biol. Evol.">
        <title>Third-Generation Sequencing Reveals the Adaptive Role of the Epigenome in Three Deep-Sea Polychaetes.</title>
        <authorList>
            <person name="Perez M."/>
            <person name="Aroh O."/>
            <person name="Sun Y."/>
            <person name="Lan Y."/>
            <person name="Juniper S.K."/>
            <person name="Young C.R."/>
            <person name="Angers B."/>
            <person name="Qian P.Y."/>
        </authorList>
    </citation>
    <scope>NUCLEOTIDE SEQUENCE</scope>
    <source>
        <strain evidence="19">R07B-5</strain>
    </source>
</reference>
<evidence type="ECO:0000256" key="3">
    <source>
        <dbReference type="ARBA" id="ARBA00022553"/>
    </source>
</evidence>
<feature type="compositionally biased region" description="Polar residues" evidence="14">
    <location>
        <begin position="1074"/>
        <end position="1089"/>
    </location>
</feature>
<feature type="domain" description="BAH" evidence="16">
    <location>
        <begin position="102"/>
        <end position="239"/>
    </location>
</feature>
<feature type="compositionally biased region" description="Basic residues" evidence="14">
    <location>
        <begin position="407"/>
        <end position="422"/>
    </location>
</feature>
<dbReference type="Pfam" id="PF03154">
    <property type="entry name" value="Atrophin-1"/>
    <property type="match status" value="1"/>
</dbReference>
<evidence type="ECO:0000256" key="9">
    <source>
        <dbReference type="ARBA" id="ARBA00023015"/>
    </source>
</evidence>
<evidence type="ECO:0008006" key="21">
    <source>
        <dbReference type="Google" id="ProtNLM"/>
    </source>
</evidence>
<dbReference type="PANTHER" id="PTHR13859">
    <property type="entry name" value="ATROPHIN-RELATED"/>
    <property type="match status" value="1"/>
</dbReference>
<feature type="domain" description="GATA-type" evidence="15">
    <location>
        <begin position="453"/>
        <end position="512"/>
    </location>
</feature>
<evidence type="ECO:0000259" key="16">
    <source>
        <dbReference type="PROSITE" id="PS51038"/>
    </source>
</evidence>
<dbReference type="Gene3D" id="1.10.10.60">
    <property type="entry name" value="Homeodomain-like"/>
    <property type="match status" value="1"/>
</dbReference>
<dbReference type="InterPro" id="IPR009057">
    <property type="entry name" value="Homeodomain-like_sf"/>
</dbReference>
<name>A0AAD9NBR4_RIDPI</name>
<dbReference type="FunFam" id="2.30.30.490:FF:000045">
    <property type="entry name" value="Predicted protein"/>
    <property type="match status" value="1"/>
</dbReference>
<dbReference type="InterPro" id="IPR017884">
    <property type="entry name" value="SANT_dom"/>
</dbReference>
<dbReference type="SUPFAM" id="SSF57716">
    <property type="entry name" value="Glucocorticoid receptor-like (DNA-binding domain)"/>
    <property type="match status" value="1"/>
</dbReference>
<dbReference type="SMART" id="SM00717">
    <property type="entry name" value="SANT"/>
    <property type="match status" value="1"/>
</dbReference>
<dbReference type="InterPro" id="IPR000949">
    <property type="entry name" value="ELM2_dom"/>
</dbReference>
<dbReference type="InterPro" id="IPR013088">
    <property type="entry name" value="Znf_NHR/GATA"/>
</dbReference>
<dbReference type="SUPFAM" id="SSF46689">
    <property type="entry name" value="Homeodomain-like"/>
    <property type="match status" value="1"/>
</dbReference>
<dbReference type="FunFam" id="1.10.10.60:FF:000052">
    <property type="entry name" value="Arginine-glutamic acid dipeptide (RE) repeats"/>
    <property type="match status" value="1"/>
</dbReference>
<dbReference type="Pfam" id="PF00249">
    <property type="entry name" value="Myb_DNA-binding"/>
    <property type="match status" value="1"/>
</dbReference>
<keyword evidence="6" id="KW-0862">Zinc</keyword>
<evidence type="ECO:0000259" key="17">
    <source>
        <dbReference type="PROSITE" id="PS51156"/>
    </source>
</evidence>
<feature type="compositionally biased region" description="Basic and acidic residues" evidence="14">
    <location>
        <begin position="602"/>
        <end position="614"/>
    </location>
</feature>
<keyword evidence="10" id="KW-0804">Transcription</keyword>
<dbReference type="Gene3D" id="3.30.50.10">
    <property type="entry name" value="Erythroid Transcription Factor GATA-1, subunit A"/>
    <property type="match status" value="1"/>
</dbReference>
<feature type="compositionally biased region" description="Polar residues" evidence="14">
    <location>
        <begin position="771"/>
        <end position="794"/>
    </location>
</feature>
<evidence type="ECO:0000256" key="4">
    <source>
        <dbReference type="ARBA" id="ARBA00022723"/>
    </source>
</evidence>
<dbReference type="Pfam" id="PF01426">
    <property type="entry name" value="BAH"/>
    <property type="match status" value="1"/>
</dbReference>
<dbReference type="Gene3D" id="2.30.30.490">
    <property type="match status" value="1"/>
</dbReference>
<feature type="compositionally biased region" description="Basic and acidic residues" evidence="14">
    <location>
        <begin position="510"/>
        <end position="527"/>
    </location>
</feature>
<feature type="compositionally biased region" description="Basic and acidic residues" evidence="14">
    <location>
        <begin position="493"/>
        <end position="502"/>
    </location>
</feature>
<protein>
    <recommendedName>
        <fullName evidence="21">Arginine-glutamic acid dipeptide repeats protein-like</fullName>
    </recommendedName>
</protein>
<dbReference type="GO" id="GO:0043565">
    <property type="term" value="F:sequence-specific DNA binding"/>
    <property type="evidence" value="ECO:0007669"/>
    <property type="project" value="InterPro"/>
</dbReference>
<evidence type="ECO:0000256" key="14">
    <source>
        <dbReference type="SAM" id="MobiDB-lite"/>
    </source>
</evidence>
<feature type="compositionally biased region" description="Basic residues" evidence="14">
    <location>
        <begin position="1351"/>
        <end position="1360"/>
    </location>
</feature>
<comment type="caution">
    <text evidence="19">The sequence shown here is derived from an EMBL/GenBank/DDBJ whole genome shotgun (WGS) entry which is preliminary data.</text>
</comment>
<feature type="domain" description="ELM2" evidence="17">
    <location>
        <begin position="240"/>
        <end position="346"/>
    </location>
</feature>
<keyword evidence="5 12" id="KW-0863">Zinc-finger</keyword>
<dbReference type="InterPro" id="IPR043151">
    <property type="entry name" value="BAH_sf"/>
</dbReference>
<evidence type="ECO:0000256" key="8">
    <source>
        <dbReference type="ARBA" id="ARBA00022990"/>
    </source>
</evidence>
<dbReference type="CDD" id="cd00202">
    <property type="entry name" value="ZnF_GATA"/>
    <property type="match status" value="1"/>
</dbReference>
<evidence type="ECO:0000256" key="13">
    <source>
        <dbReference type="SAM" id="Coils"/>
    </source>
</evidence>
<comment type="subcellular location">
    <subcellularLocation>
        <location evidence="1">Nucleus</location>
    </subcellularLocation>
</comment>
<feature type="compositionally biased region" description="Low complexity" evidence="14">
    <location>
        <begin position="616"/>
        <end position="627"/>
    </location>
</feature>
<dbReference type="PROSITE" id="PS50114">
    <property type="entry name" value="GATA_ZN_FINGER_2"/>
    <property type="match status" value="1"/>
</dbReference>
<dbReference type="Proteomes" id="UP001209878">
    <property type="component" value="Unassembled WGS sequence"/>
</dbReference>
<feature type="coiled-coil region" evidence="13">
    <location>
        <begin position="1191"/>
        <end position="1218"/>
    </location>
</feature>
<dbReference type="InterPro" id="IPR001005">
    <property type="entry name" value="SANT/Myb"/>
</dbReference>
<feature type="region of interest" description="Disordered" evidence="14">
    <location>
        <begin position="1065"/>
        <end position="1116"/>
    </location>
</feature>
<dbReference type="GO" id="GO:0003682">
    <property type="term" value="F:chromatin binding"/>
    <property type="evidence" value="ECO:0007669"/>
    <property type="project" value="InterPro"/>
</dbReference>
<keyword evidence="3" id="KW-0597">Phosphoprotein</keyword>
<feature type="region of interest" description="Disordered" evidence="14">
    <location>
        <begin position="406"/>
        <end position="455"/>
    </location>
</feature>
<dbReference type="PROSITE" id="PS51156">
    <property type="entry name" value="ELM2"/>
    <property type="match status" value="1"/>
</dbReference>
<feature type="compositionally biased region" description="Polar residues" evidence="14">
    <location>
        <begin position="941"/>
        <end position="951"/>
    </location>
</feature>
<evidence type="ECO:0000256" key="5">
    <source>
        <dbReference type="ARBA" id="ARBA00022771"/>
    </source>
</evidence>
<evidence type="ECO:0000256" key="6">
    <source>
        <dbReference type="ARBA" id="ARBA00022833"/>
    </source>
</evidence>
<organism evidence="19 20">
    <name type="scientific">Ridgeia piscesae</name>
    <name type="common">Tubeworm</name>
    <dbReference type="NCBI Taxonomy" id="27915"/>
    <lineage>
        <taxon>Eukaryota</taxon>
        <taxon>Metazoa</taxon>
        <taxon>Spiralia</taxon>
        <taxon>Lophotrochozoa</taxon>
        <taxon>Annelida</taxon>
        <taxon>Polychaeta</taxon>
        <taxon>Sedentaria</taxon>
        <taxon>Canalipalpata</taxon>
        <taxon>Sabellida</taxon>
        <taxon>Siboglinidae</taxon>
        <taxon>Ridgeia</taxon>
    </lineage>
</organism>
<evidence type="ECO:0000313" key="19">
    <source>
        <dbReference type="EMBL" id="KAK2164185.1"/>
    </source>
</evidence>
<feature type="region of interest" description="Disordered" evidence="14">
    <location>
        <begin position="1351"/>
        <end position="1383"/>
    </location>
</feature>
<keyword evidence="2" id="KW-1017">Isopeptide bond</keyword>
<dbReference type="Pfam" id="PF01448">
    <property type="entry name" value="ELM2"/>
    <property type="match status" value="1"/>
</dbReference>
<dbReference type="Gene3D" id="4.10.1240.50">
    <property type="match status" value="1"/>
</dbReference>
<evidence type="ECO:0000256" key="2">
    <source>
        <dbReference type="ARBA" id="ARBA00022499"/>
    </source>
</evidence>
<dbReference type="GO" id="GO:0003714">
    <property type="term" value="F:transcription corepressor activity"/>
    <property type="evidence" value="ECO:0007669"/>
    <property type="project" value="TreeGrafter"/>
</dbReference>
<dbReference type="SMART" id="SM00401">
    <property type="entry name" value="ZnF_GATA"/>
    <property type="match status" value="1"/>
</dbReference>
<dbReference type="PANTHER" id="PTHR13859:SF11">
    <property type="entry name" value="GRUNGE, ISOFORM J"/>
    <property type="match status" value="1"/>
</dbReference>
<keyword evidence="20" id="KW-1185">Reference proteome</keyword>
<gene>
    <name evidence="19" type="ORF">NP493_1429g00017</name>
</gene>
<feature type="region of interest" description="Disordered" evidence="14">
    <location>
        <begin position="746"/>
        <end position="895"/>
    </location>
</feature>
<evidence type="ECO:0000259" key="18">
    <source>
        <dbReference type="PROSITE" id="PS51293"/>
    </source>
</evidence>
<evidence type="ECO:0000259" key="15">
    <source>
        <dbReference type="PROSITE" id="PS50114"/>
    </source>
</evidence>
<dbReference type="GO" id="GO:0005634">
    <property type="term" value="C:nucleus"/>
    <property type="evidence" value="ECO:0007669"/>
    <property type="project" value="UniProtKB-SubCell"/>
</dbReference>
<dbReference type="PROSITE" id="PS51293">
    <property type="entry name" value="SANT"/>
    <property type="match status" value="1"/>
</dbReference>